<organism evidence="2 3">
    <name type="scientific">Vitis vinifera</name>
    <name type="common">Grape</name>
    <dbReference type="NCBI Taxonomy" id="29760"/>
    <lineage>
        <taxon>Eukaryota</taxon>
        <taxon>Viridiplantae</taxon>
        <taxon>Streptophyta</taxon>
        <taxon>Embryophyta</taxon>
        <taxon>Tracheophyta</taxon>
        <taxon>Spermatophyta</taxon>
        <taxon>Magnoliopsida</taxon>
        <taxon>eudicotyledons</taxon>
        <taxon>Gunneridae</taxon>
        <taxon>Pentapetalae</taxon>
        <taxon>rosids</taxon>
        <taxon>Vitales</taxon>
        <taxon>Vitaceae</taxon>
        <taxon>Viteae</taxon>
        <taxon>Vitis</taxon>
    </lineage>
</organism>
<evidence type="ECO:0000313" key="3">
    <source>
        <dbReference type="Proteomes" id="UP000288805"/>
    </source>
</evidence>
<accession>A0A438J491</accession>
<feature type="region of interest" description="Disordered" evidence="1">
    <location>
        <begin position="532"/>
        <end position="569"/>
    </location>
</feature>
<proteinExistence type="predicted"/>
<feature type="region of interest" description="Disordered" evidence="1">
    <location>
        <begin position="20"/>
        <end position="46"/>
    </location>
</feature>
<reference evidence="2 3" key="1">
    <citation type="journal article" date="2018" name="PLoS Genet.">
        <title>Population sequencing reveals clonal diversity and ancestral inbreeding in the grapevine cultivar Chardonnay.</title>
        <authorList>
            <person name="Roach M.J."/>
            <person name="Johnson D.L."/>
            <person name="Bohlmann J."/>
            <person name="van Vuuren H.J."/>
            <person name="Jones S.J."/>
            <person name="Pretorius I.S."/>
            <person name="Schmidt S.A."/>
            <person name="Borneman A.R."/>
        </authorList>
    </citation>
    <scope>NUCLEOTIDE SEQUENCE [LARGE SCALE GENOMIC DNA]</scope>
    <source>
        <strain evidence="3">cv. Chardonnay</strain>
        <tissue evidence="2">Leaf</tissue>
    </source>
</reference>
<evidence type="ECO:0000256" key="1">
    <source>
        <dbReference type="SAM" id="MobiDB-lite"/>
    </source>
</evidence>
<feature type="region of interest" description="Disordered" evidence="1">
    <location>
        <begin position="271"/>
        <end position="324"/>
    </location>
</feature>
<comment type="caution">
    <text evidence="2">The sequence shown here is derived from an EMBL/GenBank/DDBJ whole genome shotgun (WGS) entry which is preliminary data.</text>
</comment>
<sequence>MSHCKVINFVDYSLNQGAPAGHESVDTPSRHESNGVVAGDKSNGAAAKDRATLQLGTNQMAPLPGTNQMAPPPGIMPFYSWERIKWRHCRGRCQLHSDIISVYLWFSSQVWNHPNFFWEPQPHQYTQPAQAPHQALKLEQAIVNLTKKTDNLEYSSSRLIHLNMEREKENFPSQPYQNLKGIHKGEAQKEENSMVRKVKVVMVDQPTFKPKHDEGLPEPSEKLANLFHWTRTKEMQPLLNAVEIQRHAKEEPPKLILNPLPPKMKYAYRDPSQASQALTIPSPKSGVPSSPPQRRYSTQRPPISPPPEPSVPRGTTPKDIIKRPMVTAPPIPGARPLRFVGIAPEDVQGSIAIRFNIDERQGILEARHIAEALHIPFQPEDPKQFRQWISTSQGNMVRILSRGTSGDTCLLRKELPSEMLLVDVLLRSNIFPLQHLVQRRGPILDALYRIYMGFYFGPHHLIMDALLYFEEKVHRKKLQRADAIPLLFPRLFCHVLEHIDYPTEPHLERRHHCREHFTLDQWTQLVERNSVEAAPPRPVPLVPAQPDQTQQDEHPTESISSTPAAPSMP</sequence>
<feature type="compositionally biased region" description="Basic and acidic residues" evidence="1">
    <location>
        <begin position="23"/>
        <end position="33"/>
    </location>
</feature>
<evidence type="ECO:0000313" key="2">
    <source>
        <dbReference type="EMBL" id="RVX03783.1"/>
    </source>
</evidence>
<gene>
    <name evidence="2" type="ORF">CK203_022995</name>
</gene>
<dbReference type="AlphaFoldDB" id="A0A438J491"/>
<protein>
    <submittedName>
        <fullName evidence="2">Uncharacterized protein</fullName>
    </submittedName>
</protein>
<name>A0A438J491_VITVI</name>
<dbReference type="Proteomes" id="UP000288805">
    <property type="component" value="Unassembled WGS sequence"/>
</dbReference>
<feature type="compositionally biased region" description="Polar residues" evidence="1">
    <location>
        <begin position="557"/>
        <end position="569"/>
    </location>
</feature>
<dbReference type="EMBL" id="QGNW01000064">
    <property type="protein sequence ID" value="RVX03783.1"/>
    <property type="molecule type" value="Genomic_DNA"/>
</dbReference>